<name>A0ABT2X815_9RHOB</name>
<sequence>MKQKSPAPRYVRMTSEERRAALIEAGLACMARGGIQEFTVDKICAEAGVSRGLISHHFGSMNALLAAVYATMYDGSTRLTRDPAPGETRLSALLDAFFAPEVFNREAFNIWLTLWGQISLNPDLGAEHRVQYARYVGDVAEAIREVARTRGRNTDANALARSFVCLVDGLGIQHCIEPASMPAKDAKAACRLFLEPHLGDF</sequence>
<evidence type="ECO:0000256" key="5">
    <source>
        <dbReference type="PROSITE-ProRule" id="PRU00335"/>
    </source>
</evidence>
<keyword evidence="8" id="KW-1185">Reference proteome</keyword>
<feature type="domain" description="HTH tetR-type" evidence="6">
    <location>
        <begin position="16"/>
        <end position="76"/>
    </location>
</feature>
<dbReference type="PANTHER" id="PTHR30055:SF228">
    <property type="entry name" value="TRANSCRIPTIONAL REGULATOR-RELATED"/>
    <property type="match status" value="1"/>
</dbReference>
<dbReference type="Pfam" id="PF00440">
    <property type="entry name" value="TetR_N"/>
    <property type="match status" value="1"/>
</dbReference>
<dbReference type="InterPro" id="IPR009057">
    <property type="entry name" value="Homeodomain-like_sf"/>
</dbReference>
<protein>
    <submittedName>
        <fullName evidence="7">TetR family transcriptional regulator C-terminal domain-containing protein</fullName>
    </submittedName>
</protein>
<reference evidence="7 8" key="1">
    <citation type="submission" date="2022-10" db="EMBL/GenBank/DDBJ databases">
        <title>Defluviimonas sp. nov., isolated from ocean surface sediments.</title>
        <authorList>
            <person name="He W."/>
            <person name="Wang L."/>
            <person name="Zhang D.-F."/>
        </authorList>
    </citation>
    <scope>NUCLEOTIDE SEQUENCE [LARGE SCALE GENOMIC DNA]</scope>
    <source>
        <strain evidence="7 8">WL0024</strain>
    </source>
</reference>
<dbReference type="InterPro" id="IPR001647">
    <property type="entry name" value="HTH_TetR"/>
</dbReference>
<dbReference type="InterPro" id="IPR036271">
    <property type="entry name" value="Tet_transcr_reg_TetR-rel_C_sf"/>
</dbReference>
<keyword evidence="3 5" id="KW-0238">DNA-binding</keyword>
<evidence type="ECO:0000256" key="1">
    <source>
        <dbReference type="ARBA" id="ARBA00022491"/>
    </source>
</evidence>
<keyword evidence="1" id="KW-0678">Repressor</keyword>
<keyword evidence="4" id="KW-0804">Transcription</keyword>
<evidence type="ECO:0000259" key="6">
    <source>
        <dbReference type="PROSITE" id="PS50977"/>
    </source>
</evidence>
<evidence type="ECO:0000256" key="3">
    <source>
        <dbReference type="ARBA" id="ARBA00023125"/>
    </source>
</evidence>
<evidence type="ECO:0000256" key="4">
    <source>
        <dbReference type="ARBA" id="ARBA00023163"/>
    </source>
</evidence>
<dbReference type="Pfam" id="PF13977">
    <property type="entry name" value="TetR_C_6"/>
    <property type="match status" value="1"/>
</dbReference>
<feature type="DNA-binding region" description="H-T-H motif" evidence="5">
    <location>
        <begin position="39"/>
        <end position="58"/>
    </location>
</feature>
<evidence type="ECO:0000256" key="2">
    <source>
        <dbReference type="ARBA" id="ARBA00023015"/>
    </source>
</evidence>
<dbReference type="EMBL" id="JAOVQO010000021">
    <property type="protein sequence ID" value="MCU9850098.1"/>
    <property type="molecule type" value="Genomic_DNA"/>
</dbReference>
<evidence type="ECO:0000313" key="8">
    <source>
        <dbReference type="Proteomes" id="UP001209535"/>
    </source>
</evidence>
<proteinExistence type="predicted"/>
<dbReference type="InterPro" id="IPR023772">
    <property type="entry name" value="DNA-bd_HTH_TetR-type_CS"/>
</dbReference>
<comment type="caution">
    <text evidence="7">The sequence shown here is derived from an EMBL/GenBank/DDBJ whole genome shotgun (WGS) entry which is preliminary data.</text>
</comment>
<keyword evidence="2" id="KW-0805">Transcription regulation</keyword>
<dbReference type="Gene3D" id="1.10.357.10">
    <property type="entry name" value="Tetracycline Repressor, domain 2"/>
    <property type="match status" value="1"/>
</dbReference>
<dbReference type="Proteomes" id="UP001209535">
    <property type="component" value="Unassembled WGS sequence"/>
</dbReference>
<dbReference type="InterPro" id="IPR050109">
    <property type="entry name" value="HTH-type_TetR-like_transc_reg"/>
</dbReference>
<accession>A0ABT2X815</accession>
<dbReference type="SUPFAM" id="SSF46689">
    <property type="entry name" value="Homeodomain-like"/>
    <property type="match status" value="1"/>
</dbReference>
<dbReference type="PROSITE" id="PS50977">
    <property type="entry name" value="HTH_TETR_2"/>
    <property type="match status" value="1"/>
</dbReference>
<dbReference type="InterPro" id="IPR039538">
    <property type="entry name" value="BetI_C"/>
</dbReference>
<dbReference type="SUPFAM" id="SSF48498">
    <property type="entry name" value="Tetracyclin repressor-like, C-terminal domain"/>
    <property type="match status" value="1"/>
</dbReference>
<evidence type="ECO:0000313" key="7">
    <source>
        <dbReference type="EMBL" id="MCU9850098.1"/>
    </source>
</evidence>
<gene>
    <name evidence="7" type="ORF">OEZ60_19050</name>
</gene>
<dbReference type="PANTHER" id="PTHR30055">
    <property type="entry name" value="HTH-TYPE TRANSCRIPTIONAL REGULATOR RUTR"/>
    <property type="match status" value="1"/>
</dbReference>
<organism evidence="7 8">
    <name type="scientific">Albidovulum salinarum</name>
    <dbReference type="NCBI Taxonomy" id="2984153"/>
    <lineage>
        <taxon>Bacteria</taxon>
        <taxon>Pseudomonadati</taxon>
        <taxon>Pseudomonadota</taxon>
        <taxon>Alphaproteobacteria</taxon>
        <taxon>Rhodobacterales</taxon>
        <taxon>Paracoccaceae</taxon>
        <taxon>Albidovulum</taxon>
    </lineage>
</organism>
<dbReference type="PROSITE" id="PS01081">
    <property type="entry name" value="HTH_TETR_1"/>
    <property type="match status" value="1"/>
</dbReference>